<feature type="signal peptide" evidence="1">
    <location>
        <begin position="1"/>
        <end position="22"/>
    </location>
</feature>
<evidence type="ECO:0000313" key="3">
    <source>
        <dbReference type="EMBL" id="CAH0522663.1"/>
    </source>
</evidence>
<dbReference type="InterPro" id="IPR001849">
    <property type="entry name" value="PH_domain"/>
</dbReference>
<comment type="caution">
    <text evidence="3">The sequence shown here is derived from an EMBL/GenBank/DDBJ whole genome shotgun (WGS) entry which is preliminary data.</text>
</comment>
<keyword evidence="1" id="KW-0732">Signal</keyword>
<organism evidence="3 4">
    <name type="scientific">Peronospora belbahrii</name>
    <dbReference type="NCBI Taxonomy" id="622444"/>
    <lineage>
        <taxon>Eukaryota</taxon>
        <taxon>Sar</taxon>
        <taxon>Stramenopiles</taxon>
        <taxon>Oomycota</taxon>
        <taxon>Peronosporomycetes</taxon>
        <taxon>Peronosporales</taxon>
        <taxon>Peronosporaceae</taxon>
        <taxon>Peronospora</taxon>
    </lineage>
</organism>
<name>A0ABN8DCV5_9STRA</name>
<proteinExistence type="predicted"/>
<reference evidence="3 4" key="1">
    <citation type="submission" date="2021-11" db="EMBL/GenBank/DDBJ databases">
        <authorList>
            <person name="Islam A."/>
            <person name="Islam S."/>
            <person name="Flora M.S."/>
            <person name="Rahman M."/>
            <person name="Ziaur R.M."/>
            <person name="Epstein J.H."/>
            <person name="Hassan M."/>
            <person name="Klassen M."/>
            <person name="Woodard K."/>
            <person name="Webb A."/>
            <person name="Webby R.J."/>
            <person name="El Zowalaty M.E."/>
        </authorList>
    </citation>
    <scope>NUCLEOTIDE SEQUENCE [LARGE SCALE GENOMIC DNA]</scope>
    <source>
        <strain evidence="3">Pbs1</strain>
    </source>
</reference>
<accession>A0ABN8DCV5</accession>
<evidence type="ECO:0000313" key="4">
    <source>
        <dbReference type="Proteomes" id="UP001158986"/>
    </source>
</evidence>
<gene>
    <name evidence="3" type="ORF">PBS001_LOCUS9088</name>
</gene>
<dbReference type="SUPFAM" id="SSF50729">
    <property type="entry name" value="PH domain-like"/>
    <property type="match status" value="1"/>
</dbReference>
<protein>
    <recommendedName>
        <fullName evidence="2">PH domain-containing protein</fullName>
    </recommendedName>
</protein>
<dbReference type="Proteomes" id="UP001158986">
    <property type="component" value="Unassembled WGS sequence"/>
</dbReference>
<sequence length="177" mass="19410">MWYGKLSVQAWNLMWFPSPVCLVCVAHLKQAATCGAFNLVIRRPRIAGGTMTIALDSTVKLVNVFSKDAENHIIRLQHGSNGKLLTMRASSSQERERWLAAIAAALSTSVHSRSGSKTSSTGNAFKMFQSFRPTKPQPISHDDPTRGNSSFQRMIRQNIPGAMQLLLTVGQIITAAN</sequence>
<keyword evidence="4" id="KW-1185">Reference proteome</keyword>
<dbReference type="EMBL" id="CAKLCB010000393">
    <property type="protein sequence ID" value="CAH0522663.1"/>
    <property type="molecule type" value="Genomic_DNA"/>
</dbReference>
<dbReference type="CDD" id="cd00821">
    <property type="entry name" value="PH"/>
    <property type="match status" value="1"/>
</dbReference>
<feature type="chain" id="PRO_5045157075" description="PH domain-containing protein" evidence="1">
    <location>
        <begin position="23"/>
        <end position="177"/>
    </location>
</feature>
<evidence type="ECO:0000256" key="1">
    <source>
        <dbReference type="SAM" id="SignalP"/>
    </source>
</evidence>
<dbReference type="PROSITE" id="PS50003">
    <property type="entry name" value="PH_DOMAIN"/>
    <property type="match status" value="1"/>
</dbReference>
<feature type="domain" description="PH" evidence="2">
    <location>
        <begin position="1"/>
        <end position="107"/>
    </location>
</feature>
<evidence type="ECO:0000259" key="2">
    <source>
        <dbReference type="PROSITE" id="PS50003"/>
    </source>
</evidence>